<evidence type="ECO:0000259" key="2">
    <source>
        <dbReference type="Pfam" id="PF03432"/>
    </source>
</evidence>
<evidence type="ECO:0000313" key="3">
    <source>
        <dbReference type="EMBL" id="ASV31157.1"/>
    </source>
</evidence>
<dbReference type="Pfam" id="PF03432">
    <property type="entry name" value="Relaxase"/>
    <property type="match status" value="1"/>
</dbReference>
<evidence type="ECO:0000256" key="1">
    <source>
        <dbReference type="SAM" id="MobiDB-lite"/>
    </source>
</evidence>
<feature type="region of interest" description="Disordered" evidence="1">
    <location>
        <begin position="330"/>
        <end position="349"/>
    </location>
</feature>
<dbReference type="AlphaFoldDB" id="A0A223V7H9"/>
<keyword evidence="4" id="KW-1185">Reference proteome</keyword>
<gene>
    <name evidence="3" type="ORF">CJ263_13570</name>
</gene>
<name>A0A223V7H9_9FLAO</name>
<feature type="domain" description="MobA/VirD2-like nuclease" evidence="2">
    <location>
        <begin position="17"/>
        <end position="145"/>
    </location>
</feature>
<dbReference type="OrthoDB" id="915634at2"/>
<accession>A0A223V7H9</accession>
<dbReference type="InterPro" id="IPR005094">
    <property type="entry name" value="Endonuclease_MobA/VirD2"/>
</dbReference>
<dbReference type="KEGG" id="marb:CJ263_13570"/>
<feature type="compositionally biased region" description="Basic and acidic residues" evidence="1">
    <location>
        <begin position="260"/>
        <end position="272"/>
    </location>
</feature>
<feature type="compositionally biased region" description="Basic residues" evidence="1">
    <location>
        <begin position="335"/>
        <end position="349"/>
    </location>
</feature>
<feature type="compositionally biased region" description="Polar residues" evidence="1">
    <location>
        <begin position="273"/>
        <end position="300"/>
    </location>
</feature>
<dbReference type="EMBL" id="CP022957">
    <property type="protein sequence ID" value="ASV31157.1"/>
    <property type="molecule type" value="Genomic_DNA"/>
</dbReference>
<organism evidence="3 4">
    <name type="scientific">Maribacter cobaltidurans</name>
    <dbReference type="NCBI Taxonomy" id="1178778"/>
    <lineage>
        <taxon>Bacteria</taxon>
        <taxon>Pseudomonadati</taxon>
        <taxon>Bacteroidota</taxon>
        <taxon>Flavobacteriia</taxon>
        <taxon>Flavobacteriales</taxon>
        <taxon>Flavobacteriaceae</taxon>
        <taxon>Maribacter</taxon>
    </lineage>
</organism>
<feature type="region of interest" description="Disordered" evidence="1">
    <location>
        <begin position="260"/>
        <end position="319"/>
    </location>
</feature>
<protein>
    <recommendedName>
        <fullName evidence="2">MobA/VirD2-like nuclease domain-containing protein</fullName>
    </recommendedName>
</protein>
<evidence type="ECO:0000313" key="4">
    <source>
        <dbReference type="Proteomes" id="UP000215244"/>
    </source>
</evidence>
<sequence>MIGKIVIGKDFYGVLAYNEKKVREGFGYVIDSNIEHSTPVKMTQEFNLIRELRPSLGKAVLHVSLNLPHSDYLDDKTFVSFGCDYLMKMGFDNNQFIMYRHTDTEHEHIHIIANRVRYSGRLTSDSNIKRRSRKILDNLEKKYGLTQIVGNTNIKKSLTQKEIEKTLRTGNVPIKLVIQDKVGSVISKATDTAQFITLLQQQNISPRFNISKTSGRVSGISFKYQGVVYKGSTLGKKFSWNSIVKHIAYEQTRDRSVILSANEKERGTHLTGERNNGTTIRPEQRNNRTAQGTENSSGQSEGHLGKTEGDGTVQPLVDETEWNPFKLELMDEGIKKKRKRKKKKKGLNL</sequence>
<reference evidence="3 4" key="1">
    <citation type="submission" date="2017-08" db="EMBL/GenBank/DDBJ databases">
        <title>The complete genome sequence of Maribacter sp. B1, isolated from deep-sea sediment.</title>
        <authorList>
            <person name="Wu Y.-H."/>
            <person name="Cheng H."/>
            <person name="Xu X.-W."/>
        </authorList>
    </citation>
    <scope>NUCLEOTIDE SEQUENCE [LARGE SCALE GENOMIC DNA]</scope>
    <source>
        <strain evidence="3 4">B1</strain>
    </source>
</reference>
<dbReference type="RefSeq" id="WP_094997769.1">
    <property type="nucleotide sequence ID" value="NZ_BMJL01000012.1"/>
</dbReference>
<proteinExistence type="predicted"/>
<dbReference type="Proteomes" id="UP000215244">
    <property type="component" value="Chromosome"/>
</dbReference>